<dbReference type="PANTHER" id="PTHR30204:SF98">
    <property type="entry name" value="HTH-TYPE TRANSCRIPTIONAL REGULATOR ADHR"/>
    <property type="match status" value="1"/>
</dbReference>
<dbReference type="GO" id="GO:0003677">
    <property type="term" value="F:DNA binding"/>
    <property type="evidence" value="ECO:0007669"/>
    <property type="project" value="UniProtKB-KW"/>
</dbReference>
<gene>
    <name evidence="5" type="ORF">SAMN04488056_102459</name>
</gene>
<dbReference type="InterPro" id="IPR000551">
    <property type="entry name" value="MerR-type_HTH_dom"/>
</dbReference>
<dbReference type="PRINTS" id="PR00040">
    <property type="entry name" value="HTHMERR"/>
</dbReference>
<evidence type="ECO:0000256" key="3">
    <source>
        <dbReference type="ARBA" id="ARBA00023163"/>
    </source>
</evidence>
<evidence type="ECO:0000256" key="1">
    <source>
        <dbReference type="ARBA" id="ARBA00023015"/>
    </source>
</evidence>
<dbReference type="Gene3D" id="1.10.1660.10">
    <property type="match status" value="1"/>
</dbReference>
<protein>
    <submittedName>
        <fullName evidence="5">Transcriptional regulator, MerR family</fullName>
    </submittedName>
</protein>
<feature type="domain" description="HTH merR-type" evidence="4">
    <location>
        <begin position="1"/>
        <end position="69"/>
    </location>
</feature>
<dbReference type="EMBL" id="FOVR01000002">
    <property type="protein sequence ID" value="SFN93688.1"/>
    <property type="molecule type" value="Genomic_DNA"/>
</dbReference>
<dbReference type="Proteomes" id="UP000199236">
    <property type="component" value="Unassembled WGS sequence"/>
</dbReference>
<reference evidence="5 6" key="1">
    <citation type="submission" date="2016-10" db="EMBL/GenBank/DDBJ databases">
        <authorList>
            <person name="de Groot N.N."/>
        </authorList>
    </citation>
    <scope>NUCLEOTIDE SEQUENCE [LARGE SCALE GENOMIC DNA]</scope>
    <source>
        <strain evidence="5 6">CGMCC 1.9157</strain>
    </source>
</reference>
<dbReference type="CDD" id="cd01109">
    <property type="entry name" value="HTH_YyaN"/>
    <property type="match status" value="1"/>
</dbReference>
<dbReference type="Pfam" id="PF09278">
    <property type="entry name" value="MerR-DNA-bind"/>
    <property type="match status" value="1"/>
</dbReference>
<sequence length="142" mass="16112">MKIGNLAHLTGLSVHTIRYYEKIGLLPDASRDAGGRRQYGMEIANWLTFLKHLKATGMGISGMVRYAQLRAEGPQTAAARRQMLEDQRRTVQQQIDALQATLPVLDNKIEIYKDMEKAHVMEADHARDTNTIPRIQQPDKRS</sequence>
<evidence type="ECO:0000313" key="5">
    <source>
        <dbReference type="EMBL" id="SFN93688.1"/>
    </source>
</evidence>
<keyword evidence="2" id="KW-0238">DNA-binding</keyword>
<dbReference type="PROSITE" id="PS00552">
    <property type="entry name" value="HTH_MERR_1"/>
    <property type="match status" value="1"/>
</dbReference>
<dbReference type="AlphaFoldDB" id="A0A1I5D367"/>
<evidence type="ECO:0000259" key="4">
    <source>
        <dbReference type="PROSITE" id="PS50937"/>
    </source>
</evidence>
<keyword evidence="6" id="KW-1185">Reference proteome</keyword>
<dbReference type="RefSeq" id="WP_090069912.1">
    <property type="nucleotide sequence ID" value="NZ_FOVR01000002.1"/>
</dbReference>
<dbReference type="SUPFAM" id="SSF46955">
    <property type="entry name" value="Putative DNA-binding domain"/>
    <property type="match status" value="1"/>
</dbReference>
<evidence type="ECO:0000256" key="2">
    <source>
        <dbReference type="ARBA" id="ARBA00023125"/>
    </source>
</evidence>
<dbReference type="PANTHER" id="PTHR30204">
    <property type="entry name" value="REDOX-CYCLING DRUG-SENSING TRANSCRIPTIONAL ACTIVATOR SOXR"/>
    <property type="match status" value="1"/>
</dbReference>
<keyword evidence="3" id="KW-0804">Transcription</keyword>
<accession>A0A1I5D367</accession>
<dbReference type="InterPro" id="IPR015358">
    <property type="entry name" value="Tscrpt_reg_MerR_DNA-bd"/>
</dbReference>
<proteinExistence type="predicted"/>
<keyword evidence="1" id="KW-0805">Transcription regulation</keyword>
<evidence type="ECO:0000313" key="6">
    <source>
        <dbReference type="Proteomes" id="UP000199236"/>
    </source>
</evidence>
<dbReference type="OrthoDB" id="9802944at2"/>
<dbReference type="STRING" id="655353.SAMN04488056_102459"/>
<dbReference type="SMART" id="SM00422">
    <property type="entry name" value="HTH_MERR"/>
    <property type="match status" value="1"/>
</dbReference>
<dbReference type="InterPro" id="IPR047057">
    <property type="entry name" value="MerR_fam"/>
</dbReference>
<dbReference type="Pfam" id="PF00376">
    <property type="entry name" value="MerR"/>
    <property type="match status" value="1"/>
</dbReference>
<name>A0A1I5D367_9HYPH</name>
<organism evidence="5 6">
    <name type="scientific">Cohaesibacter marisflavi</name>
    <dbReference type="NCBI Taxonomy" id="655353"/>
    <lineage>
        <taxon>Bacteria</taxon>
        <taxon>Pseudomonadati</taxon>
        <taxon>Pseudomonadota</taxon>
        <taxon>Alphaproteobacteria</taxon>
        <taxon>Hyphomicrobiales</taxon>
        <taxon>Cohaesibacteraceae</taxon>
    </lineage>
</organism>
<dbReference type="InterPro" id="IPR009061">
    <property type="entry name" value="DNA-bd_dom_put_sf"/>
</dbReference>
<dbReference type="GO" id="GO:0003700">
    <property type="term" value="F:DNA-binding transcription factor activity"/>
    <property type="evidence" value="ECO:0007669"/>
    <property type="project" value="InterPro"/>
</dbReference>
<dbReference type="PROSITE" id="PS50937">
    <property type="entry name" value="HTH_MERR_2"/>
    <property type="match status" value="1"/>
</dbReference>